<protein>
    <recommendedName>
        <fullName evidence="11">Bifunctional inhibitor/plant lipid transfer protein/seed storage helical domain-containing protein</fullName>
    </recommendedName>
</protein>
<evidence type="ECO:0000256" key="1">
    <source>
        <dbReference type="ARBA" id="ARBA00004609"/>
    </source>
</evidence>
<dbReference type="EMBL" id="KB870807">
    <property type="protein sequence ID" value="EOA32133.1"/>
    <property type="molecule type" value="Genomic_DNA"/>
</dbReference>
<keyword evidence="8" id="KW-0325">Glycoprotein</keyword>
<keyword evidence="5 10" id="KW-0732">Signal</keyword>
<evidence type="ECO:0000256" key="7">
    <source>
        <dbReference type="ARBA" id="ARBA00023157"/>
    </source>
</evidence>
<dbReference type="Pfam" id="PF14368">
    <property type="entry name" value="LTP_2"/>
    <property type="match status" value="2"/>
</dbReference>
<feature type="domain" description="Bifunctional inhibitor/plant lipid transfer protein/seed storage helical" evidence="11">
    <location>
        <begin position="29"/>
        <end position="107"/>
    </location>
</feature>
<dbReference type="STRING" id="81985.R0I6S1"/>
<dbReference type="InterPro" id="IPR016140">
    <property type="entry name" value="Bifunc_inhib/LTP/seed_store"/>
</dbReference>
<evidence type="ECO:0000259" key="11">
    <source>
        <dbReference type="SMART" id="SM00499"/>
    </source>
</evidence>
<dbReference type="Gene3D" id="1.10.110.10">
    <property type="entry name" value="Plant lipid-transfer and hydrophobic proteins"/>
    <property type="match status" value="2"/>
</dbReference>
<dbReference type="GO" id="GO:0005886">
    <property type="term" value="C:plasma membrane"/>
    <property type="evidence" value="ECO:0007669"/>
    <property type="project" value="UniProtKB-SubCell"/>
</dbReference>
<dbReference type="AlphaFoldDB" id="R0I6S1"/>
<gene>
    <name evidence="12" type="ORF">CARUB_v10015384mg</name>
</gene>
<dbReference type="SUPFAM" id="SSF47699">
    <property type="entry name" value="Bifunctional inhibitor/lipid-transfer protein/seed storage 2S albumin"/>
    <property type="match status" value="2"/>
</dbReference>
<organism evidence="12 13">
    <name type="scientific">Capsella rubella</name>
    <dbReference type="NCBI Taxonomy" id="81985"/>
    <lineage>
        <taxon>Eukaryota</taxon>
        <taxon>Viridiplantae</taxon>
        <taxon>Streptophyta</taxon>
        <taxon>Embryophyta</taxon>
        <taxon>Tracheophyta</taxon>
        <taxon>Spermatophyta</taxon>
        <taxon>Magnoliopsida</taxon>
        <taxon>eudicotyledons</taxon>
        <taxon>Gunneridae</taxon>
        <taxon>Pentapetalae</taxon>
        <taxon>rosids</taxon>
        <taxon>malvids</taxon>
        <taxon>Brassicales</taxon>
        <taxon>Brassicaceae</taxon>
        <taxon>Camelineae</taxon>
        <taxon>Capsella</taxon>
    </lineage>
</organism>
<evidence type="ECO:0000256" key="5">
    <source>
        <dbReference type="ARBA" id="ARBA00022729"/>
    </source>
</evidence>
<dbReference type="InterPro" id="IPR000528">
    <property type="entry name" value="Plant_nsLTP"/>
</dbReference>
<name>R0I6S1_9BRAS</name>
<keyword evidence="13" id="KW-1185">Reference proteome</keyword>
<evidence type="ECO:0000256" key="4">
    <source>
        <dbReference type="ARBA" id="ARBA00022622"/>
    </source>
</evidence>
<feature type="signal peptide" evidence="10">
    <location>
        <begin position="1"/>
        <end position="25"/>
    </location>
</feature>
<dbReference type="GO" id="GO:0098552">
    <property type="term" value="C:side of membrane"/>
    <property type="evidence" value="ECO:0007669"/>
    <property type="project" value="UniProtKB-KW"/>
</dbReference>
<evidence type="ECO:0000256" key="6">
    <source>
        <dbReference type="ARBA" id="ARBA00023136"/>
    </source>
</evidence>
<comment type="similarity">
    <text evidence="2">Belongs to the plant LTP family.</text>
</comment>
<dbReference type="GO" id="GO:0008289">
    <property type="term" value="F:lipid binding"/>
    <property type="evidence" value="ECO:0007669"/>
    <property type="project" value="InterPro"/>
</dbReference>
<dbReference type="Proteomes" id="UP000029121">
    <property type="component" value="Unassembled WGS sequence"/>
</dbReference>
<sequence length="212" mass="22609">MKMGMVLVLLTVFMAMMSPSTKVSAQTNCTNVLTGLSPCFSFLTSLSSPAYLDCCSSVTNIAYTSVDCFCQFLNSGGSNLDIRFVNQTQALRLPSICGVGSNVLDQCDNVVNSPPSVPPQSNCTNSLTESLRPCFSYLTNPTSLAYLDCCSSVAVVAHTSLDCLCEFVDSGGSILDIRFVNQTRALRLPSVCGIGTNVLSQCDSGFTNPTFY</sequence>
<dbReference type="CDD" id="cd00010">
    <property type="entry name" value="AAI_LTSS"/>
    <property type="match status" value="2"/>
</dbReference>
<feature type="chain" id="PRO_5004352757" description="Bifunctional inhibitor/plant lipid transfer protein/seed storage helical domain-containing protein" evidence="10">
    <location>
        <begin position="26"/>
        <end position="212"/>
    </location>
</feature>
<dbReference type="InterPro" id="IPR043325">
    <property type="entry name" value="LTSS"/>
</dbReference>
<dbReference type="SMART" id="SM00499">
    <property type="entry name" value="AAI"/>
    <property type="match status" value="2"/>
</dbReference>
<dbReference type="PANTHER" id="PTHR33044">
    <property type="entry name" value="BIFUNCTIONAL INHIBITOR/LIPID-TRANSFER PROTEIN/SEED STORAGE 2S ALBUMIN SUPERFAMILY PROTEIN-RELATED"/>
    <property type="match status" value="1"/>
</dbReference>
<evidence type="ECO:0000313" key="13">
    <source>
        <dbReference type="Proteomes" id="UP000029121"/>
    </source>
</evidence>
<comment type="subcellular location">
    <subcellularLocation>
        <location evidence="1">Cell membrane</location>
        <topology evidence="1">Lipid-anchor</topology>
        <topology evidence="1">GPI-anchor</topology>
    </subcellularLocation>
</comment>
<dbReference type="GO" id="GO:0006869">
    <property type="term" value="P:lipid transport"/>
    <property type="evidence" value="ECO:0007669"/>
    <property type="project" value="InterPro"/>
</dbReference>
<keyword evidence="3" id="KW-1003">Cell membrane</keyword>
<keyword evidence="9" id="KW-0449">Lipoprotein</keyword>
<evidence type="ECO:0000256" key="3">
    <source>
        <dbReference type="ARBA" id="ARBA00022475"/>
    </source>
</evidence>
<keyword evidence="7" id="KW-1015">Disulfide bond</keyword>
<reference evidence="13" key="1">
    <citation type="journal article" date="2013" name="Nat. Genet.">
        <title>The Capsella rubella genome and the genomic consequences of rapid mating system evolution.</title>
        <authorList>
            <person name="Slotte T."/>
            <person name="Hazzouri K.M."/>
            <person name="Agren J.A."/>
            <person name="Koenig D."/>
            <person name="Maumus F."/>
            <person name="Guo Y.L."/>
            <person name="Steige K."/>
            <person name="Platts A.E."/>
            <person name="Escobar J.S."/>
            <person name="Newman L.K."/>
            <person name="Wang W."/>
            <person name="Mandakova T."/>
            <person name="Vello E."/>
            <person name="Smith L.M."/>
            <person name="Henz S.R."/>
            <person name="Steffen J."/>
            <person name="Takuno S."/>
            <person name="Brandvain Y."/>
            <person name="Coop G."/>
            <person name="Andolfatto P."/>
            <person name="Hu T.T."/>
            <person name="Blanchette M."/>
            <person name="Clark R.M."/>
            <person name="Quesneville H."/>
            <person name="Nordborg M."/>
            <person name="Gaut B.S."/>
            <person name="Lysak M.A."/>
            <person name="Jenkins J."/>
            <person name="Grimwood J."/>
            <person name="Chapman J."/>
            <person name="Prochnik S."/>
            <person name="Shu S."/>
            <person name="Rokhsar D."/>
            <person name="Schmutz J."/>
            <person name="Weigel D."/>
            <person name="Wright S.I."/>
        </authorList>
    </citation>
    <scope>NUCLEOTIDE SEQUENCE [LARGE SCALE GENOMIC DNA]</scope>
    <source>
        <strain evidence="13">cv. Monte Gargano</strain>
    </source>
</reference>
<keyword evidence="4" id="KW-0336">GPI-anchor</keyword>
<evidence type="ECO:0000256" key="9">
    <source>
        <dbReference type="ARBA" id="ARBA00023288"/>
    </source>
</evidence>
<accession>R0I6S1</accession>
<evidence type="ECO:0000313" key="12">
    <source>
        <dbReference type="EMBL" id="EOA32133.1"/>
    </source>
</evidence>
<feature type="domain" description="Bifunctional inhibitor/plant lipid transfer protein/seed storage helical" evidence="11">
    <location>
        <begin position="123"/>
        <end position="202"/>
    </location>
</feature>
<dbReference type="PRINTS" id="PR00382">
    <property type="entry name" value="LIPIDTRNSFER"/>
</dbReference>
<evidence type="ECO:0000256" key="10">
    <source>
        <dbReference type="SAM" id="SignalP"/>
    </source>
</evidence>
<dbReference type="InterPro" id="IPR036312">
    <property type="entry name" value="Bifun_inhib/LTP/seed_sf"/>
</dbReference>
<evidence type="ECO:0000256" key="8">
    <source>
        <dbReference type="ARBA" id="ARBA00023180"/>
    </source>
</evidence>
<proteinExistence type="inferred from homology"/>
<keyword evidence="6" id="KW-0472">Membrane</keyword>
<evidence type="ECO:0000256" key="2">
    <source>
        <dbReference type="ARBA" id="ARBA00009748"/>
    </source>
</evidence>